<reference evidence="3" key="2">
    <citation type="submission" date="2017-02" db="EMBL/GenBank/DDBJ databases">
        <title>Sunflower complete genome.</title>
        <authorList>
            <person name="Langlade N."/>
            <person name="Munos S."/>
        </authorList>
    </citation>
    <scope>NUCLEOTIDE SEQUENCE [LARGE SCALE GENOMIC DNA]</scope>
    <source>
        <tissue evidence="3">Leaves</tissue>
    </source>
</reference>
<dbReference type="Gramene" id="mRNA:HanXRQr2_Chr02g0050191">
    <property type="protein sequence ID" value="CDS:HanXRQr2_Chr02g0050191.1"/>
    <property type="gene ID" value="HanXRQr2_Chr02g0050191"/>
</dbReference>
<evidence type="ECO:0000256" key="1">
    <source>
        <dbReference type="SAM" id="Phobius"/>
    </source>
</evidence>
<sequence>MLREVADKTSISFPAVKAPSLFPENVQNPTRSNQLIWSNVRKLPPFQFPQTVSHSKFKFIISPNQICKTISITQRETRRPFICCIHTFILHIFIFSLKP</sequence>
<dbReference type="AlphaFoldDB" id="A0A251VE80"/>
<feature type="transmembrane region" description="Helical" evidence="1">
    <location>
        <begin position="80"/>
        <end position="97"/>
    </location>
</feature>
<evidence type="ECO:0000313" key="2">
    <source>
        <dbReference type="EMBL" id="KAF5817202.1"/>
    </source>
</evidence>
<dbReference type="InParanoid" id="A0A251VE80"/>
<accession>A0A251VE80</accession>
<dbReference type="EMBL" id="CM007891">
    <property type="protein sequence ID" value="OTG33466.1"/>
    <property type="molecule type" value="Genomic_DNA"/>
</dbReference>
<evidence type="ECO:0000313" key="4">
    <source>
        <dbReference type="Proteomes" id="UP000215914"/>
    </source>
</evidence>
<protein>
    <submittedName>
        <fullName evidence="3">Uncharacterized protein</fullName>
    </submittedName>
</protein>
<gene>
    <name evidence="3" type="ORF">HannXRQ_Chr02g0035021</name>
    <name evidence="2" type="ORF">HanXRQr2_Chr02g0050191</name>
</gene>
<name>A0A251VE80_HELAN</name>
<dbReference type="EMBL" id="MNCJ02000317">
    <property type="protein sequence ID" value="KAF5817202.1"/>
    <property type="molecule type" value="Genomic_DNA"/>
</dbReference>
<keyword evidence="1" id="KW-0812">Transmembrane</keyword>
<reference evidence="2 4" key="1">
    <citation type="journal article" date="2017" name="Nature">
        <title>The sunflower genome provides insights into oil metabolism, flowering and Asterid evolution.</title>
        <authorList>
            <person name="Badouin H."/>
            <person name="Gouzy J."/>
            <person name="Grassa C.J."/>
            <person name="Murat F."/>
            <person name="Staton S.E."/>
            <person name="Cottret L."/>
            <person name="Lelandais-Briere C."/>
            <person name="Owens G.L."/>
            <person name="Carrere S."/>
            <person name="Mayjonade B."/>
            <person name="Legrand L."/>
            <person name="Gill N."/>
            <person name="Kane N.C."/>
            <person name="Bowers J.E."/>
            <person name="Hubner S."/>
            <person name="Bellec A."/>
            <person name="Berard A."/>
            <person name="Berges H."/>
            <person name="Blanchet N."/>
            <person name="Boniface M.C."/>
            <person name="Brunel D."/>
            <person name="Catrice O."/>
            <person name="Chaidir N."/>
            <person name="Claudel C."/>
            <person name="Donnadieu C."/>
            <person name="Faraut T."/>
            <person name="Fievet G."/>
            <person name="Helmstetter N."/>
            <person name="King M."/>
            <person name="Knapp S.J."/>
            <person name="Lai Z."/>
            <person name="Le Paslier M.C."/>
            <person name="Lippi Y."/>
            <person name="Lorenzon L."/>
            <person name="Mandel J.R."/>
            <person name="Marage G."/>
            <person name="Marchand G."/>
            <person name="Marquand E."/>
            <person name="Bret-Mestries E."/>
            <person name="Morien E."/>
            <person name="Nambeesan S."/>
            <person name="Nguyen T."/>
            <person name="Pegot-Espagnet P."/>
            <person name="Pouilly N."/>
            <person name="Raftis F."/>
            <person name="Sallet E."/>
            <person name="Schiex T."/>
            <person name="Thomas J."/>
            <person name="Vandecasteele C."/>
            <person name="Vares D."/>
            <person name="Vear F."/>
            <person name="Vautrin S."/>
            <person name="Crespi M."/>
            <person name="Mangin B."/>
            <person name="Burke J.M."/>
            <person name="Salse J."/>
            <person name="Munos S."/>
            <person name="Vincourt P."/>
            <person name="Rieseberg L.H."/>
            <person name="Langlade N.B."/>
        </authorList>
    </citation>
    <scope>NUCLEOTIDE SEQUENCE [LARGE SCALE GENOMIC DNA]</scope>
    <source>
        <strain evidence="4">cv. SF193</strain>
        <tissue evidence="2">Leaves</tissue>
    </source>
</reference>
<reference evidence="2" key="3">
    <citation type="submission" date="2020-06" db="EMBL/GenBank/DDBJ databases">
        <title>Helianthus annuus Genome sequencing and assembly Release 2.</title>
        <authorList>
            <person name="Gouzy J."/>
            <person name="Langlade N."/>
            <person name="Munos S."/>
        </authorList>
    </citation>
    <scope>NUCLEOTIDE SEQUENCE</scope>
    <source>
        <tissue evidence="2">Leaves</tissue>
    </source>
</reference>
<keyword evidence="1" id="KW-0472">Membrane</keyword>
<evidence type="ECO:0000313" key="3">
    <source>
        <dbReference type="EMBL" id="OTG33466.1"/>
    </source>
</evidence>
<proteinExistence type="predicted"/>
<keyword evidence="4" id="KW-1185">Reference proteome</keyword>
<dbReference type="Proteomes" id="UP000215914">
    <property type="component" value="Chromosome 2"/>
</dbReference>
<organism evidence="3 4">
    <name type="scientific">Helianthus annuus</name>
    <name type="common">Common sunflower</name>
    <dbReference type="NCBI Taxonomy" id="4232"/>
    <lineage>
        <taxon>Eukaryota</taxon>
        <taxon>Viridiplantae</taxon>
        <taxon>Streptophyta</taxon>
        <taxon>Embryophyta</taxon>
        <taxon>Tracheophyta</taxon>
        <taxon>Spermatophyta</taxon>
        <taxon>Magnoliopsida</taxon>
        <taxon>eudicotyledons</taxon>
        <taxon>Gunneridae</taxon>
        <taxon>Pentapetalae</taxon>
        <taxon>asterids</taxon>
        <taxon>campanulids</taxon>
        <taxon>Asterales</taxon>
        <taxon>Asteraceae</taxon>
        <taxon>Asteroideae</taxon>
        <taxon>Heliantheae alliance</taxon>
        <taxon>Heliantheae</taxon>
        <taxon>Helianthus</taxon>
    </lineage>
</organism>
<keyword evidence="1" id="KW-1133">Transmembrane helix</keyword>